<reference evidence="2 3" key="1">
    <citation type="submission" date="2023-07" db="EMBL/GenBank/DDBJ databases">
        <title>Sorghum-associated microbial communities from plants grown in Nebraska, USA.</title>
        <authorList>
            <person name="Schachtman D."/>
        </authorList>
    </citation>
    <scope>NUCLEOTIDE SEQUENCE [LARGE SCALE GENOMIC DNA]</scope>
    <source>
        <strain evidence="2 3">CC258</strain>
    </source>
</reference>
<feature type="domain" description="Transposase zinc-ribbon" evidence="1">
    <location>
        <begin position="15"/>
        <end position="59"/>
    </location>
</feature>
<accession>A0ABU1NVD2</accession>
<dbReference type="InterPro" id="IPR024442">
    <property type="entry name" value="Transposase_Zn_ribbon"/>
</dbReference>
<organism evidence="2 3">
    <name type="scientific">Paenibacillus qinlingensis</name>
    <dbReference type="NCBI Taxonomy" id="1837343"/>
    <lineage>
        <taxon>Bacteria</taxon>
        <taxon>Bacillati</taxon>
        <taxon>Bacillota</taxon>
        <taxon>Bacilli</taxon>
        <taxon>Bacillales</taxon>
        <taxon>Paenibacillaceae</taxon>
        <taxon>Paenibacillus</taxon>
    </lineage>
</organism>
<evidence type="ECO:0000313" key="3">
    <source>
        <dbReference type="Proteomes" id="UP001267290"/>
    </source>
</evidence>
<dbReference type="RefSeq" id="WP_310226407.1">
    <property type="nucleotide sequence ID" value="NZ_JAVDSB010000003.1"/>
</dbReference>
<name>A0ABU1NVD2_9BACL</name>
<protein>
    <submittedName>
        <fullName evidence="2">Transposase-like protein</fullName>
    </submittedName>
</protein>
<comment type="caution">
    <text evidence="2">The sequence shown here is derived from an EMBL/GenBank/DDBJ whole genome shotgun (WGS) entry which is preliminary data.</text>
</comment>
<dbReference type="EMBL" id="JAVDSB010000003">
    <property type="protein sequence ID" value="MDR6551046.1"/>
    <property type="molecule type" value="Genomic_DNA"/>
</dbReference>
<evidence type="ECO:0000313" key="2">
    <source>
        <dbReference type="EMBL" id="MDR6551046.1"/>
    </source>
</evidence>
<evidence type="ECO:0000259" key="1">
    <source>
        <dbReference type="Pfam" id="PF12760"/>
    </source>
</evidence>
<gene>
    <name evidence="2" type="ORF">J2736_002233</name>
</gene>
<dbReference type="Proteomes" id="UP001267290">
    <property type="component" value="Unassembled WGS sequence"/>
</dbReference>
<dbReference type="Pfam" id="PF12760">
    <property type="entry name" value="Zn_ribbon_IS1595"/>
    <property type="match status" value="1"/>
</dbReference>
<sequence length="206" mass="24182">MDMCFVDSLDDTFQTEEDCEMFLMKNRWANGFCCPRCDHDSFYKVKTRSLLECKECRTQVSITTGTVMHKSKLSLLLWFKAIRLLIQDDSTYSIPTFAGLLGVNYRTAKLMIEKIQLALYKQYACRSNKKLVNPLEITIEEDGAQSCSENETPKSAQPKGNTSVLAAYLFKTRRNIRYEEQDMFRKWMNGFFSVRLYPHFLRYFQL</sequence>
<keyword evidence="3" id="KW-1185">Reference proteome</keyword>
<proteinExistence type="predicted"/>